<evidence type="ECO:0000256" key="1">
    <source>
        <dbReference type="SAM" id="Phobius"/>
    </source>
</evidence>
<feature type="transmembrane region" description="Helical" evidence="1">
    <location>
        <begin position="61"/>
        <end position="82"/>
    </location>
</feature>
<gene>
    <name evidence="4" type="ORF">SAMN04488056_10370</name>
</gene>
<dbReference type="OrthoDB" id="9814202at2"/>
<dbReference type="PROSITE" id="PS50883">
    <property type="entry name" value="EAL"/>
    <property type="match status" value="1"/>
</dbReference>
<dbReference type="Pfam" id="PF00563">
    <property type="entry name" value="EAL"/>
    <property type="match status" value="1"/>
</dbReference>
<evidence type="ECO:0000313" key="4">
    <source>
        <dbReference type="EMBL" id="SFO07594.1"/>
    </source>
</evidence>
<organism evidence="4 5">
    <name type="scientific">Cohaesibacter marisflavi</name>
    <dbReference type="NCBI Taxonomy" id="655353"/>
    <lineage>
        <taxon>Bacteria</taxon>
        <taxon>Pseudomonadati</taxon>
        <taxon>Pseudomonadota</taxon>
        <taxon>Alphaproteobacteria</taxon>
        <taxon>Hyphomicrobiales</taxon>
        <taxon>Cohaesibacteraceae</taxon>
    </lineage>
</organism>
<dbReference type="InterPro" id="IPR043128">
    <property type="entry name" value="Rev_trsase/Diguanyl_cyclase"/>
</dbReference>
<keyword evidence="1" id="KW-1133">Transmembrane helix</keyword>
<dbReference type="SUPFAM" id="SSF55073">
    <property type="entry name" value="Nucleotide cyclase"/>
    <property type="match status" value="1"/>
</dbReference>
<evidence type="ECO:0000259" key="2">
    <source>
        <dbReference type="PROSITE" id="PS50883"/>
    </source>
</evidence>
<dbReference type="Gene3D" id="3.20.20.450">
    <property type="entry name" value="EAL domain"/>
    <property type="match status" value="1"/>
</dbReference>
<dbReference type="InterPro" id="IPR001633">
    <property type="entry name" value="EAL_dom"/>
</dbReference>
<dbReference type="PROSITE" id="PS50887">
    <property type="entry name" value="GGDEF"/>
    <property type="match status" value="1"/>
</dbReference>
<dbReference type="InterPro" id="IPR029787">
    <property type="entry name" value="Nucleotide_cyclase"/>
</dbReference>
<keyword evidence="1" id="KW-0472">Membrane</keyword>
<dbReference type="RefSeq" id="WP_090070573.1">
    <property type="nucleotide sequence ID" value="NZ_FOVR01000003.1"/>
</dbReference>
<name>A0A1I5E803_9HYPH</name>
<dbReference type="Proteomes" id="UP000199236">
    <property type="component" value="Unassembled WGS sequence"/>
</dbReference>
<dbReference type="SUPFAM" id="SSF141868">
    <property type="entry name" value="EAL domain-like"/>
    <property type="match status" value="1"/>
</dbReference>
<keyword evidence="5" id="KW-1185">Reference proteome</keyword>
<dbReference type="PANTHER" id="PTHR44757">
    <property type="entry name" value="DIGUANYLATE CYCLASE DGCP"/>
    <property type="match status" value="1"/>
</dbReference>
<dbReference type="PANTHER" id="PTHR44757:SF2">
    <property type="entry name" value="BIOFILM ARCHITECTURE MAINTENANCE PROTEIN MBAA"/>
    <property type="match status" value="1"/>
</dbReference>
<feature type="transmembrane region" description="Helical" evidence="1">
    <location>
        <begin position="176"/>
        <end position="196"/>
    </location>
</feature>
<dbReference type="CDD" id="cd01949">
    <property type="entry name" value="GGDEF"/>
    <property type="match status" value="1"/>
</dbReference>
<sequence length="665" mass="73633">MIGILFEKALDFYGAKAKRNSAELIRAQYQICTRQLPLVYTILLSSIWGVALTSRAVAPAWLVYGTPVIFTFVFTARIHHWFNARSEFETVERCRRAMAQIKLLGAALPIFFTAWALSLFEYGDHVIRVNISYFMAISGICIVVFMMHLRIAAYQVAMFVYIPLVIRLLLTGDSALMTMGVNLLIAAALLVVVVYVQSSHFRNAVKSEVALQRASEHNRTLANLDSLTSLPNRRLFFDNLNREIALAQENRRRLAVGILDLDGFKAVNDLHGHTIGDLLLQNVAERLKRLVGGDILVSRLGGDEFALLIKTRNSDAELLLLGEQICAVLRAPFLIEEGRISISASVGYAVYPDVAKTAHDLYECADYALYQNKRNNRGCPSLFAKEQATELEQRGLIEQAIRSANLDKELSVYFQPIVEVSSGRIAAFEALARWHSPQVGQVAPSVFIPIAEQSGRICEITHTLLAKALSEAANWPHEIKLSFNLSTLDVSAGERTLKLASIVMHSDVDPRRIDFEITETAAMGRENEVQASIADLRALGCGISLDDFGTGFSSLSQLHALPLTTIKIDRSFVSELDKNQAGYKIVKSLLSLSRDMGVECIVEGVETTAELDMIKRLGGRLVQGYLWSAPVPAEQVGVLIAKHEQTCLFLAPMERAKGQERAPLS</sequence>
<protein>
    <submittedName>
        <fullName evidence="4">Diguanylate cyclase (GGDEF) domain-containing protein</fullName>
    </submittedName>
</protein>
<feature type="transmembrane region" description="Helical" evidence="1">
    <location>
        <begin position="126"/>
        <end position="145"/>
    </location>
</feature>
<dbReference type="InterPro" id="IPR035919">
    <property type="entry name" value="EAL_sf"/>
</dbReference>
<feature type="domain" description="EAL" evidence="2">
    <location>
        <begin position="394"/>
        <end position="644"/>
    </location>
</feature>
<dbReference type="SMART" id="SM00052">
    <property type="entry name" value="EAL"/>
    <property type="match status" value="1"/>
</dbReference>
<dbReference type="InterPro" id="IPR000160">
    <property type="entry name" value="GGDEF_dom"/>
</dbReference>
<evidence type="ECO:0000313" key="5">
    <source>
        <dbReference type="Proteomes" id="UP000199236"/>
    </source>
</evidence>
<reference evidence="4 5" key="1">
    <citation type="submission" date="2016-10" db="EMBL/GenBank/DDBJ databases">
        <authorList>
            <person name="de Groot N.N."/>
        </authorList>
    </citation>
    <scope>NUCLEOTIDE SEQUENCE [LARGE SCALE GENOMIC DNA]</scope>
    <source>
        <strain evidence="4 5">CGMCC 1.9157</strain>
    </source>
</reference>
<dbReference type="AlphaFoldDB" id="A0A1I5E803"/>
<dbReference type="CDD" id="cd01948">
    <property type="entry name" value="EAL"/>
    <property type="match status" value="1"/>
</dbReference>
<proteinExistence type="predicted"/>
<evidence type="ECO:0000259" key="3">
    <source>
        <dbReference type="PROSITE" id="PS50887"/>
    </source>
</evidence>
<dbReference type="InterPro" id="IPR052155">
    <property type="entry name" value="Biofilm_reg_signaling"/>
</dbReference>
<dbReference type="SMART" id="SM00267">
    <property type="entry name" value="GGDEF"/>
    <property type="match status" value="1"/>
</dbReference>
<keyword evidence="1" id="KW-0812">Transmembrane</keyword>
<dbReference type="STRING" id="655353.SAMN04488056_10370"/>
<accession>A0A1I5E803</accession>
<feature type="transmembrane region" description="Helical" evidence="1">
    <location>
        <begin position="103"/>
        <end position="120"/>
    </location>
</feature>
<feature type="domain" description="GGDEF" evidence="3">
    <location>
        <begin position="252"/>
        <end position="385"/>
    </location>
</feature>
<dbReference type="Pfam" id="PF00990">
    <property type="entry name" value="GGDEF"/>
    <property type="match status" value="1"/>
</dbReference>
<feature type="transmembrane region" description="Helical" evidence="1">
    <location>
        <begin position="36"/>
        <end position="55"/>
    </location>
</feature>
<dbReference type="Gene3D" id="3.30.70.270">
    <property type="match status" value="1"/>
</dbReference>
<dbReference type="NCBIfam" id="TIGR00254">
    <property type="entry name" value="GGDEF"/>
    <property type="match status" value="1"/>
</dbReference>
<dbReference type="EMBL" id="FOVR01000003">
    <property type="protein sequence ID" value="SFO07594.1"/>
    <property type="molecule type" value="Genomic_DNA"/>
</dbReference>